<dbReference type="InterPro" id="IPR018013">
    <property type="entry name" value="Channel_Tsx-like"/>
</dbReference>
<evidence type="ECO:0000256" key="1">
    <source>
        <dbReference type="ARBA" id="ARBA00008728"/>
    </source>
</evidence>
<dbReference type="KEGG" id="saes:HBH39_04190"/>
<accession>A0A6G9QHC5</accession>
<evidence type="ECO:0000256" key="2">
    <source>
        <dbReference type="SAM" id="SignalP"/>
    </source>
</evidence>
<keyword evidence="4" id="KW-1185">Reference proteome</keyword>
<dbReference type="AlphaFoldDB" id="A0A6G9QHC5"/>
<comment type="similarity">
    <text evidence="1">Belongs to the nucleoside-specific channel-forming outer membrane porin (Tsx) (TC 1.B.10) family.</text>
</comment>
<dbReference type="SUPFAM" id="SSF111364">
    <property type="entry name" value="Tsx-like channel"/>
    <property type="match status" value="1"/>
</dbReference>
<name>A0A6G9QHC5_9GAMM</name>
<dbReference type="EMBL" id="CP050313">
    <property type="protein sequence ID" value="QIR13798.1"/>
    <property type="molecule type" value="Genomic_DNA"/>
</dbReference>
<dbReference type="Proteomes" id="UP000502608">
    <property type="component" value="Chromosome"/>
</dbReference>
<proteinExistence type="inferred from homology"/>
<sequence length="281" mass="30871">MMKNVKTLALAVTAVSAMTVGTVQAEQYYGFANVSVNYLDWSDGTEDRSRDIQNGFGAKSDFVYLEIEGGAGYDWGDVYGFIDFENPTKMDWSGDQDDGSKAFRIAAKGSVAINIGETNWNAYGHIYSLTDSSGFYEQNVVLGVSYDINTDFGLWVKPFVGAHFAHNSAIGAGFNGGMAGWVLGYNFKLGGQDLMITNWNEIEFARADEYRGFCTSETCTGPGDDDFQNTNGKSWGLNGAVALWWNATSDVTFGIQYRYAEQKLGTAAYQNAMIFSAKYNF</sequence>
<evidence type="ECO:0000313" key="3">
    <source>
        <dbReference type="EMBL" id="QIR13798.1"/>
    </source>
</evidence>
<protein>
    <submittedName>
        <fullName evidence="3">Ion channel protein Tsx</fullName>
    </submittedName>
</protein>
<gene>
    <name evidence="3" type="ORF">HBH39_04190</name>
</gene>
<dbReference type="Pfam" id="PF03502">
    <property type="entry name" value="Channel_Tsx"/>
    <property type="match status" value="1"/>
</dbReference>
<dbReference type="InterPro" id="IPR036777">
    <property type="entry name" value="Channel_Tsx-like_sf"/>
</dbReference>
<organism evidence="3 4">
    <name type="scientific">Shewanella aestuarii</name>
    <dbReference type="NCBI Taxonomy" id="1028752"/>
    <lineage>
        <taxon>Bacteria</taxon>
        <taxon>Pseudomonadati</taxon>
        <taxon>Pseudomonadota</taxon>
        <taxon>Gammaproteobacteria</taxon>
        <taxon>Alteromonadales</taxon>
        <taxon>Shewanellaceae</taxon>
        <taxon>Shewanella</taxon>
    </lineage>
</organism>
<dbReference type="GO" id="GO:0009279">
    <property type="term" value="C:cell outer membrane"/>
    <property type="evidence" value="ECO:0007669"/>
    <property type="project" value="InterPro"/>
</dbReference>
<reference evidence="3 4" key="1">
    <citation type="submission" date="2020-03" db="EMBL/GenBank/DDBJ databases">
        <title>Complete genome sequence of Shewanella sp.</title>
        <authorList>
            <person name="Kim Y.-S."/>
            <person name="Kim S.-J."/>
            <person name="Jung H.-K."/>
            <person name="Kim K.-H."/>
        </authorList>
    </citation>
    <scope>NUCLEOTIDE SEQUENCE [LARGE SCALE GENOMIC DNA]</scope>
    <source>
        <strain evidence="3 4">PN3F2</strain>
    </source>
</reference>
<dbReference type="NCBIfam" id="NF008574">
    <property type="entry name" value="PRK11528.1"/>
    <property type="match status" value="1"/>
</dbReference>
<keyword evidence="2" id="KW-0732">Signal</keyword>
<evidence type="ECO:0000313" key="4">
    <source>
        <dbReference type="Proteomes" id="UP000502608"/>
    </source>
</evidence>
<feature type="chain" id="PRO_5026137065" evidence="2">
    <location>
        <begin position="26"/>
        <end position="281"/>
    </location>
</feature>
<feature type="signal peptide" evidence="2">
    <location>
        <begin position="1"/>
        <end position="25"/>
    </location>
</feature>